<dbReference type="InterPro" id="IPR014044">
    <property type="entry name" value="CAP_dom"/>
</dbReference>
<dbReference type="GeneTree" id="ENSGT00940000160727"/>
<gene>
    <name evidence="8" type="primary">GLIPR1</name>
</gene>
<dbReference type="SUPFAM" id="SSF55797">
    <property type="entry name" value="PR-1-like"/>
    <property type="match status" value="1"/>
</dbReference>
<dbReference type="PRINTS" id="PR00837">
    <property type="entry name" value="V5TPXLIKE"/>
</dbReference>
<evidence type="ECO:0000259" key="7">
    <source>
        <dbReference type="SMART" id="SM00198"/>
    </source>
</evidence>
<dbReference type="FunCoup" id="F7A3E5">
    <property type="interactions" value="89"/>
</dbReference>
<evidence type="ECO:0000313" key="9">
    <source>
        <dbReference type="Proteomes" id="UP000002280"/>
    </source>
</evidence>
<comment type="similarity">
    <text evidence="2">Belongs to the CRISP family.</text>
</comment>
<evidence type="ECO:0000256" key="4">
    <source>
        <dbReference type="ARBA" id="ARBA00023136"/>
    </source>
</evidence>
<dbReference type="Bgee" id="ENSMODG00000020450">
    <property type="expression patterns" value="Expressed in spermatocyte and 19 other cell types or tissues"/>
</dbReference>
<dbReference type="FunFam" id="3.40.33.10:FF:000008">
    <property type="entry name" value="GLI pathogenesis-related 1 (Glioma)"/>
    <property type="match status" value="1"/>
</dbReference>
<dbReference type="Proteomes" id="UP000002280">
    <property type="component" value="Chromosome 8"/>
</dbReference>
<keyword evidence="3 6" id="KW-0732">Signal</keyword>
<evidence type="ECO:0000256" key="3">
    <source>
        <dbReference type="ARBA" id="ARBA00022729"/>
    </source>
</evidence>
<feature type="transmembrane region" description="Helical" evidence="5">
    <location>
        <begin position="233"/>
        <end position="254"/>
    </location>
</feature>
<dbReference type="InParanoid" id="F7A3E5"/>
<dbReference type="PRINTS" id="PR00838">
    <property type="entry name" value="V5ALLERGEN"/>
</dbReference>
<keyword evidence="4 5" id="KW-0472">Membrane</keyword>
<dbReference type="AlphaFoldDB" id="F7A3E5"/>
<accession>F7A3E5</accession>
<dbReference type="InterPro" id="IPR002413">
    <property type="entry name" value="V5_allergen-like"/>
</dbReference>
<feature type="signal peptide" evidence="6">
    <location>
        <begin position="1"/>
        <end position="20"/>
    </location>
</feature>
<dbReference type="KEGG" id="mdo:100017933"/>
<dbReference type="SMART" id="SM00198">
    <property type="entry name" value="SCP"/>
    <property type="match status" value="1"/>
</dbReference>
<dbReference type="PROSITE" id="PS01009">
    <property type="entry name" value="CRISP_1"/>
    <property type="match status" value="1"/>
</dbReference>
<dbReference type="STRING" id="13616.ENSMODP00000025586"/>
<keyword evidence="5" id="KW-0812">Transmembrane</keyword>
<dbReference type="OrthoDB" id="43654at2759"/>
<protein>
    <submittedName>
        <fullName evidence="8">GLI pathosis related 1</fullName>
    </submittedName>
</protein>
<reference evidence="8" key="2">
    <citation type="submission" date="2025-08" db="UniProtKB">
        <authorList>
            <consortium name="Ensembl"/>
        </authorList>
    </citation>
    <scope>IDENTIFICATION</scope>
</reference>
<dbReference type="OMA" id="NEIQYYD"/>
<dbReference type="InterPro" id="IPR035940">
    <property type="entry name" value="CAP_sf"/>
</dbReference>
<dbReference type="GeneID" id="100017933"/>
<dbReference type="CTD" id="11010"/>
<dbReference type="GO" id="GO:0016020">
    <property type="term" value="C:membrane"/>
    <property type="evidence" value="ECO:0007669"/>
    <property type="project" value="UniProtKB-SubCell"/>
</dbReference>
<proteinExistence type="inferred from homology"/>
<evidence type="ECO:0000256" key="6">
    <source>
        <dbReference type="SAM" id="SignalP"/>
    </source>
</evidence>
<evidence type="ECO:0000256" key="1">
    <source>
        <dbReference type="ARBA" id="ARBA00004370"/>
    </source>
</evidence>
<evidence type="ECO:0000313" key="8">
    <source>
        <dbReference type="Ensembl" id="ENSMODP00000025586.4"/>
    </source>
</evidence>
<dbReference type="InterPro" id="IPR018244">
    <property type="entry name" value="Allrgn_V5/Tpx1_CS"/>
</dbReference>
<dbReference type="eggNOG" id="KOG3017">
    <property type="taxonomic scope" value="Eukaryota"/>
</dbReference>
<dbReference type="InterPro" id="IPR001283">
    <property type="entry name" value="CRISP-related"/>
</dbReference>
<dbReference type="Ensembl" id="ENSMODT00000026038.4">
    <property type="protein sequence ID" value="ENSMODP00000025586.4"/>
    <property type="gene ID" value="ENSMODG00000020450.4"/>
</dbReference>
<organism evidence="8 9">
    <name type="scientific">Monodelphis domestica</name>
    <name type="common">Gray short-tailed opossum</name>
    <dbReference type="NCBI Taxonomy" id="13616"/>
    <lineage>
        <taxon>Eukaryota</taxon>
        <taxon>Metazoa</taxon>
        <taxon>Chordata</taxon>
        <taxon>Craniata</taxon>
        <taxon>Vertebrata</taxon>
        <taxon>Euteleostomi</taxon>
        <taxon>Mammalia</taxon>
        <taxon>Metatheria</taxon>
        <taxon>Didelphimorphia</taxon>
        <taxon>Didelphidae</taxon>
        <taxon>Monodelphis</taxon>
    </lineage>
</organism>
<evidence type="ECO:0000256" key="2">
    <source>
        <dbReference type="ARBA" id="ARBA00009923"/>
    </source>
</evidence>
<keyword evidence="5" id="KW-1133">Transmembrane helix</keyword>
<feature type="chain" id="PRO_5023934319" evidence="6">
    <location>
        <begin position="21"/>
        <end position="275"/>
    </location>
</feature>
<dbReference type="HOGENOM" id="CLU_035730_2_0_1"/>
<sequence>MVMDTRLGIMIFSIFPLCNCSYTKDTLPKITNEDFIKECVDIHNKLRSSVSPKASNMLKMSWDPDLAKTARAWAKRCEFKHNIYLDTAKMAHPTFNPVGENMWTGSLGQFTPTVAIQMWYDEVKNYDYQTQKCTGVCGHYTQVVWANSYKIGCAVQFCPKVKGFGALSNGAHFLCDYGPAGNYPTRPYKKGNACSDCRGEKCVKKLCENPSRDEVKGTNFHPVWEIFERNRKLSLTLTLGPLFIILFAIVVSLIKHYYPRQVTSEELKSKRNNTG</sequence>
<comment type="subcellular location">
    <subcellularLocation>
        <location evidence="1">Membrane</location>
    </subcellularLocation>
</comment>
<dbReference type="InterPro" id="IPR034121">
    <property type="entry name" value="SCP_GLIPR-1-like"/>
</dbReference>
<reference evidence="8" key="3">
    <citation type="submission" date="2025-09" db="UniProtKB">
        <authorList>
            <consortium name="Ensembl"/>
        </authorList>
    </citation>
    <scope>IDENTIFICATION</scope>
</reference>
<dbReference type="Gene3D" id="3.40.33.10">
    <property type="entry name" value="CAP"/>
    <property type="match status" value="1"/>
</dbReference>
<dbReference type="Pfam" id="PF00188">
    <property type="entry name" value="CAP"/>
    <property type="match status" value="1"/>
</dbReference>
<keyword evidence="9" id="KW-1185">Reference proteome</keyword>
<dbReference type="GO" id="GO:0005615">
    <property type="term" value="C:extracellular space"/>
    <property type="evidence" value="ECO:0000318"/>
    <property type="project" value="GO_Central"/>
</dbReference>
<dbReference type="CDD" id="cd05385">
    <property type="entry name" value="CAP_GLIPR1-like"/>
    <property type="match status" value="1"/>
</dbReference>
<name>F7A3E5_MONDO</name>
<dbReference type="PANTHER" id="PTHR10334">
    <property type="entry name" value="CYSTEINE-RICH SECRETORY PROTEIN-RELATED"/>
    <property type="match status" value="1"/>
</dbReference>
<reference evidence="8 9" key="1">
    <citation type="journal article" date="2007" name="Nature">
        <title>Genome of the marsupial Monodelphis domestica reveals innovation in non-coding sequences.</title>
        <authorList>
            <person name="Mikkelsen T.S."/>
            <person name="Wakefield M.J."/>
            <person name="Aken B."/>
            <person name="Amemiya C.T."/>
            <person name="Chang J.L."/>
            <person name="Duke S."/>
            <person name="Garber M."/>
            <person name="Gentles A.J."/>
            <person name="Goodstadt L."/>
            <person name="Heger A."/>
            <person name="Jurka J."/>
            <person name="Kamal M."/>
            <person name="Mauceli E."/>
            <person name="Searle S.M."/>
            <person name="Sharpe T."/>
            <person name="Baker M.L."/>
            <person name="Batzer M.A."/>
            <person name="Benos P.V."/>
            <person name="Belov K."/>
            <person name="Clamp M."/>
            <person name="Cook A."/>
            <person name="Cuff J."/>
            <person name="Das R."/>
            <person name="Davidow L."/>
            <person name="Deakin J.E."/>
            <person name="Fazzari M.J."/>
            <person name="Glass J.L."/>
            <person name="Grabherr M."/>
            <person name="Greally J.M."/>
            <person name="Gu W."/>
            <person name="Hore T.A."/>
            <person name="Huttley G.A."/>
            <person name="Kleber M."/>
            <person name="Jirtle R.L."/>
            <person name="Koina E."/>
            <person name="Lee J.T."/>
            <person name="Mahony S."/>
            <person name="Marra M.A."/>
            <person name="Miller R.D."/>
            <person name="Nicholls R.D."/>
            <person name="Oda M."/>
            <person name="Papenfuss A.T."/>
            <person name="Parra Z.E."/>
            <person name="Pollock D.D."/>
            <person name="Ray D.A."/>
            <person name="Schein J.E."/>
            <person name="Speed T.P."/>
            <person name="Thompson K."/>
            <person name="VandeBerg J.L."/>
            <person name="Wade C.M."/>
            <person name="Walker J.A."/>
            <person name="Waters P.D."/>
            <person name="Webber C."/>
            <person name="Weidman J.R."/>
            <person name="Xie X."/>
            <person name="Zody M.C."/>
            <person name="Baldwin J."/>
            <person name="Abdouelleil A."/>
            <person name="Abdulkadir J."/>
            <person name="Abebe A."/>
            <person name="Abera B."/>
            <person name="Abreu J."/>
            <person name="Acer S.C."/>
            <person name="Aftuck L."/>
            <person name="Alexander A."/>
            <person name="An P."/>
            <person name="Anderson E."/>
            <person name="Anderson S."/>
            <person name="Arachi H."/>
            <person name="Azer M."/>
            <person name="Bachantsang P."/>
            <person name="Barry A."/>
            <person name="Bayul T."/>
            <person name="Berlin A."/>
            <person name="Bessette D."/>
            <person name="Bloom T."/>
            <person name="Bloom T."/>
            <person name="Boguslavskiy L."/>
            <person name="Bonnet C."/>
            <person name="Boukhgalter B."/>
            <person name="Bourzgui I."/>
            <person name="Brown A."/>
            <person name="Cahill P."/>
            <person name="Channer S."/>
            <person name="Cheshatsang Y."/>
            <person name="Chuda L."/>
            <person name="Citroen M."/>
            <person name="Collymore A."/>
            <person name="Cooke P."/>
            <person name="Costello M."/>
            <person name="D'Aco K."/>
            <person name="Daza R."/>
            <person name="De Haan G."/>
            <person name="DeGray S."/>
            <person name="DeMaso C."/>
            <person name="Dhargay N."/>
            <person name="Dooley K."/>
            <person name="Dooley E."/>
            <person name="Doricent M."/>
            <person name="Dorje P."/>
            <person name="Dorjee K."/>
            <person name="Dupes A."/>
            <person name="Elong R."/>
            <person name="Falk J."/>
            <person name="Farina A."/>
            <person name="Faro S."/>
            <person name="Ferguson D."/>
            <person name="Fisher S."/>
            <person name="Foley C.D."/>
            <person name="Franke A."/>
            <person name="Friedrich D."/>
            <person name="Gadbois L."/>
            <person name="Gearin G."/>
            <person name="Gearin C.R."/>
            <person name="Giannoukos G."/>
            <person name="Goode T."/>
            <person name="Graham J."/>
            <person name="Grandbois E."/>
            <person name="Grewal S."/>
            <person name="Gyaltsen K."/>
            <person name="Hafez N."/>
            <person name="Hagos B."/>
            <person name="Hall J."/>
            <person name="Henson C."/>
            <person name="Hollinger A."/>
            <person name="Honan T."/>
            <person name="Huard M.D."/>
            <person name="Hughes L."/>
            <person name="Hurhula B."/>
            <person name="Husby M.E."/>
            <person name="Kamat A."/>
            <person name="Kanga B."/>
            <person name="Kashin S."/>
            <person name="Khazanovich D."/>
            <person name="Kisner P."/>
            <person name="Lance K."/>
            <person name="Lara M."/>
            <person name="Lee W."/>
            <person name="Lennon N."/>
            <person name="Letendre F."/>
            <person name="LeVine R."/>
            <person name="Lipovsky A."/>
            <person name="Liu X."/>
            <person name="Liu J."/>
            <person name="Liu S."/>
            <person name="Lokyitsang T."/>
            <person name="Lokyitsang Y."/>
            <person name="Lubonja R."/>
            <person name="Lui A."/>
            <person name="MacDonald P."/>
            <person name="Magnisalis V."/>
            <person name="Maru K."/>
            <person name="Matthews C."/>
            <person name="McCusker W."/>
            <person name="McDonough S."/>
            <person name="Mehta T."/>
            <person name="Meldrim J."/>
            <person name="Meneus L."/>
            <person name="Mihai O."/>
            <person name="Mihalev A."/>
            <person name="Mihova T."/>
            <person name="Mittelman R."/>
            <person name="Mlenga V."/>
            <person name="Montmayeur A."/>
            <person name="Mulrain L."/>
            <person name="Navidi A."/>
            <person name="Naylor J."/>
            <person name="Negash T."/>
            <person name="Nguyen T."/>
            <person name="Nguyen N."/>
            <person name="Nicol R."/>
            <person name="Norbu C."/>
            <person name="Norbu N."/>
            <person name="Novod N."/>
            <person name="O'Neill B."/>
            <person name="Osman S."/>
            <person name="Markiewicz E."/>
            <person name="Oyono O.L."/>
            <person name="Patti C."/>
            <person name="Phunkhang P."/>
            <person name="Pierre F."/>
            <person name="Priest M."/>
            <person name="Raghuraman S."/>
            <person name="Rege F."/>
            <person name="Reyes R."/>
            <person name="Rise C."/>
            <person name="Rogov P."/>
            <person name="Ross K."/>
            <person name="Ryan E."/>
            <person name="Settipalli S."/>
            <person name="Shea T."/>
            <person name="Sherpa N."/>
            <person name="Shi L."/>
            <person name="Shih D."/>
            <person name="Sparrow T."/>
            <person name="Spaulding J."/>
            <person name="Stalker J."/>
            <person name="Stange-Thomann N."/>
            <person name="Stavropoulos S."/>
            <person name="Stone C."/>
            <person name="Strader C."/>
            <person name="Tesfaye S."/>
            <person name="Thomson T."/>
            <person name="Thoulutsang Y."/>
            <person name="Thoulutsang D."/>
            <person name="Topham K."/>
            <person name="Topping I."/>
            <person name="Tsamla T."/>
            <person name="Vassiliev H."/>
            <person name="Vo A."/>
            <person name="Wangchuk T."/>
            <person name="Wangdi T."/>
            <person name="Weiand M."/>
            <person name="Wilkinson J."/>
            <person name="Wilson A."/>
            <person name="Yadav S."/>
            <person name="Young G."/>
            <person name="Yu Q."/>
            <person name="Zembek L."/>
            <person name="Zhong D."/>
            <person name="Zimmer A."/>
            <person name="Zwirko Z."/>
            <person name="Jaffe D.B."/>
            <person name="Alvarez P."/>
            <person name="Brockman W."/>
            <person name="Butler J."/>
            <person name="Chin C."/>
            <person name="Gnerre S."/>
            <person name="MacCallum I."/>
            <person name="Graves J.A."/>
            <person name="Ponting C.P."/>
            <person name="Breen M."/>
            <person name="Samollow P.B."/>
            <person name="Lander E.S."/>
            <person name="Lindblad-Toh K."/>
        </authorList>
    </citation>
    <scope>NUCLEOTIDE SEQUENCE [LARGE SCALE GENOMIC DNA]</scope>
</reference>
<feature type="domain" description="SCP" evidence="7">
    <location>
        <begin position="34"/>
        <end position="185"/>
    </location>
</feature>
<evidence type="ECO:0000256" key="5">
    <source>
        <dbReference type="SAM" id="Phobius"/>
    </source>
</evidence>